<dbReference type="AlphaFoldDB" id="A0A2K4FDS7"/>
<name>A0A2K4FDS7_9STAP</name>
<evidence type="ECO:0000313" key="1">
    <source>
        <dbReference type="EMBL" id="POA09514.1"/>
    </source>
</evidence>
<organism evidence="1 2">
    <name type="scientific">Staphylococcus argensis</name>
    <dbReference type="NCBI Taxonomy" id="1607738"/>
    <lineage>
        <taxon>Bacteria</taxon>
        <taxon>Bacillati</taxon>
        <taxon>Bacillota</taxon>
        <taxon>Bacilli</taxon>
        <taxon>Bacillales</taxon>
        <taxon>Staphylococcaceae</taxon>
        <taxon>Staphylococcus</taxon>
    </lineage>
</organism>
<accession>A0A2K4FDS7</accession>
<evidence type="ECO:0000313" key="2">
    <source>
        <dbReference type="Proteomes" id="UP000242712"/>
    </source>
</evidence>
<protein>
    <submittedName>
        <fullName evidence="1">Uncharacterized protein</fullName>
    </submittedName>
</protein>
<proteinExistence type="predicted"/>
<keyword evidence="2" id="KW-1185">Reference proteome</keyword>
<dbReference type="OrthoDB" id="2413252at2"/>
<comment type="caution">
    <text evidence="1">The sequence shown here is derived from an EMBL/GenBank/DDBJ whole genome shotgun (WGS) entry which is preliminary data.</text>
</comment>
<reference evidence="1 2" key="1">
    <citation type="submission" date="2017-08" db="EMBL/GenBank/DDBJ databases">
        <title>Draft genome sequences of 64 type strains of genus Staph aureus.</title>
        <authorList>
            <person name="Cole K."/>
            <person name="Golubchik T."/>
            <person name="Russell J."/>
            <person name="Foster D."/>
            <person name="Llewelyn M."/>
            <person name="Wilson D."/>
            <person name="Crook D."/>
            <person name="Paul J."/>
        </authorList>
    </citation>
    <scope>NUCLEOTIDE SEQUENCE [LARGE SCALE GENOMIC DNA]</scope>
    <source>
        <strain evidence="1 2">DSM 29875</strain>
    </source>
</reference>
<dbReference type="RefSeq" id="WP_103370889.1">
    <property type="nucleotide sequence ID" value="NZ_CBCRVO010000001.1"/>
</dbReference>
<sequence>MIIIRKIYKNISKIYSRFLDCISHYEVNNYRETLNSYLNNNKNISEDWNNIRGDYEKIGNDIRKAIKNYDE</sequence>
<dbReference type="Proteomes" id="UP000242712">
    <property type="component" value="Unassembled WGS sequence"/>
</dbReference>
<dbReference type="EMBL" id="PPPX01000001">
    <property type="protein sequence ID" value="POA09514.1"/>
    <property type="molecule type" value="Genomic_DNA"/>
</dbReference>
<gene>
    <name evidence="1" type="ORF">CD039_01830</name>
</gene>
<dbReference type="GeneID" id="98297076"/>